<gene>
    <name evidence="1" type="ordered locus">Dole_2240</name>
</gene>
<protein>
    <submittedName>
        <fullName evidence="1">Uncharacterized protein</fullName>
    </submittedName>
</protein>
<evidence type="ECO:0000313" key="1">
    <source>
        <dbReference type="EMBL" id="ABW68044.1"/>
    </source>
</evidence>
<evidence type="ECO:0000313" key="2">
    <source>
        <dbReference type="Proteomes" id="UP000008561"/>
    </source>
</evidence>
<dbReference type="KEGG" id="dol:Dole_2240"/>
<keyword evidence="2" id="KW-1185">Reference proteome</keyword>
<name>A8ZUV4_DESOH</name>
<dbReference type="HOGENOM" id="CLU_099402_0_0_7"/>
<dbReference type="Gene3D" id="3.90.176.10">
    <property type="entry name" value="Toxin ADP-ribosyltransferase, Chain A, domain 1"/>
    <property type="match status" value="1"/>
</dbReference>
<dbReference type="STRING" id="96561.Dole_2240"/>
<dbReference type="EMBL" id="CP000859">
    <property type="protein sequence ID" value="ABW68044.1"/>
    <property type="molecule type" value="Genomic_DNA"/>
</dbReference>
<sequence>MSPEAQAAFAECGAFYRDTVLPTTILSLYKTGTLFRELTFCDATYKFGGFAAADRYLIISANAHCIDELSEHPEWGLCVWQTGSIFKVIGHHQSDRHSQITLLEVPEEFLDEFLTPDLSEMEQYFSRGAEEQFQAALQTEALEEHQTRLWLDRLIFPVGVDDDGHFFECWHHSN</sequence>
<dbReference type="AlphaFoldDB" id="A8ZUV4"/>
<dbReference type="eggNOG" id="ENOG5030QII">
    <property type="taxonomic scope" value="Bacteria"/>
</dbReference>
<dbReference type="Proteomes" id="UP000008561">
    <property type="component" value="Chromosome"/>
</dbReference>
<proteinExistence type="predicted"/>
<accession>A8ZUV4</accession>
<dbReference type="OrthoDB" id="1371354at2"/>
<reference evidence="1 2" key="1">
    <citation type="submission" date="2007-10" db="EMBL/GenBank/DDBJ databases">
        <title>Complete sequence of Desulfococcus oleovorans Hxd3.</title>
        <authorList>
            <consortium name="US DOE Joint Genome Institute"/>
            <person name="Copeland A."/>
            <person name="Lucas S."/>
            <person name="Lapidus A."/>
            <person name="Barry K."/>
            <person name="Glavina del Rio T."/>
            <person name="Dalin E."/>
            <person name="Tice H."/>
            <person name="Pitluck S."/>
            <person name="Kiss H."/>
            <person name="Brettin T."/>
            <person name="Bruce D."/>
            <person name="Detter J.C."/>
            <person name="Han C."/>
            <person name="Schmutz J."/>
            <person name="Larimer F."/>
            <person name="Land M."/>
            <person name="Hauser L."/>
            <person name="Kyrpides N."/>
            <person name="Kim E."/>
            <person name="Wawrik B."/>
            <person name="Richardson P."/>
        </authorList>
    </citation>
    <scope>NUCLEOTIDE SEQUENCE [LARGE SCALE GENOMIC DNA]</scope>
    <source>
        <strain evidence="2">DSM 6200 / JCM 39069 / Hxd3</strain>
    </source>
</reference>
<organism evidence="1 2">
    <name type="scientific">Desulfosudis oleivorans (strain DSM 6200 / JCM 39069 / Hxd3)</name>
    <name type="common">Desulfococcus oleovorans</name>
    <dbReference type="NCBI Taxonomy" id="96561"/>
    <lineage>
        <taxon>Bacteria</taxon>
        <taxon>Pseudomonadati</taxon>
        <taxon>Thermodesulfobacteriota</taxon>
        <taxon>Desulfobacteria</taxon>
        <taxon>Desulfobacterales</taxon>
        <taxon>Desulfosudaceae</taxon>
        <taxon>Desulfosudis</taxon>
    </lineage>
</organism>
<dbReference type="RefSeq" id="WP_012175656.1">
    <property type="nucleotide sequence ID" value="NC_009943.1"/>
</dbReference>